<dbReference type="Gene3D" id="1.10.10.60">
    <property type="entry name" value="Homeodomain-like"/>
    <property type="match status" value="2"/>
</dbReference>
<gene>
    <name evidence="9" type="ORF">PHET_04744</name>
</gene>
<feature type="domain" description="TERF2-interacting telomeric protein 1 Myb" evidence="8">
    <location>
        <begin position="95"/>
        <end position="148"/>
    </location>
</feature>
<comment type="subcellular location">
    <subcellularLocation>
        <location evidence="2">Chromosome</location>
        <location evidence="2">Telomere</location>
    </subcellularLocation>
    <subcellularLocation>
        <location evidence="1">Nucleus</location>
    </subcellularLocation>
</comment>
<dbReference type="GO" id="GO:0031848">
    <property type="term" value="P:protection from non-homologous end joining at telomere"/>
    <property type="evidence" value="ECO:0007669"/>
    <property type="project" value="TreeGrafter"/>
</dbReference>
<evidence type="ECO:0000256" key="4">
    <source>
        <dbReference type="ARBA" id="ARBA00022454"/>
    </source>
</evidence>
<dbReference type="Pfam" id="PF08914">
    <property type="entry name" value="Myb_Rap1"/>
    <property type="match status" value="1"/>
</dbReference>
<evidence type="ECO:0000256" key="5">
    <source>
        <dbReference type="ARBA" id="ARBA00022895"/>
    </source>
</evidence>
<dbReference type="InterPro" id="IPR039595">
    <property type="entry name" value="TE2IP/Rap1"/>
</dbReference>
<name>A0A8J4WIU7_9TREM</name>
<feature type="compositionally biased region" description="Basic residues" evidence="7">
    <location>
        <begin position="596"/>
        <end position="606"/>
    </location>
</feature>
<evidence type="ECO:0000256" key="2">
    <source>
        <dbReference type="ARBA" id="ARBA00004574"/>
    </source>
</evidence>
<sequence>MNTSSTSDGSIGSRTRRHFSKSESNAIWTYIVKNNLHGQLGKRSTWTAMECAGVTTHSAEAMRSHYRQVLLRQHGTADGRTMRFSRNGRKSRREFTDADNLAMINYVVENKLQNSVNSHKIWQQMRRHLHMNHSSESMRSHFRRFLYPRLFDRSSSDQSAVINSSSSSAQLMALNSKRPSSYVSLLMDISKRFTNPLQVHLMVSMTTGTVAEVVNFLRTGRRRPDCPFSPPLWTPADDAQLGTCDLPALRELIKRFGSEEMHPIPISPVPSEKLLGPGHGPSVWPLRERLALATALLDVDNRQASWQAIAKKLSRFTTFGRPDDWCSARACAKQYALLLDSAELTRRQKIPPDVQASRKHILNATQTTPMSSGLSVTERLVKRLTAERVEELRERIRLGQKYYNFLKTKLSELGAGIYDEHLDVLSSSLGLPPQAQPDGLVLNSSSSLNKSFELAERAKDNCQPASSSSPLELKKVSRQIDEFASVWSEMVAVYNVPDSTWTCHTGPGTGKSMKSIRDSLTGTGRLNTLLTEASATFRSSGSSKPPLTLLGRRNLLKKNNTDSVHAATVTTRIAVAKRQRYLANAARSRLGQAASSKRRCGRSRKWRTVEKESDKQPAKRMKTVSSVQTFSPSNTNSSTGVCESPSHQVKANSGASTPSTAAMYSSDTEELLETDDCVESVPPFVAISPNDAAPTDETSGVEDDEPATPAMCDSNHSSTSPTTSQTTEAASHLEDGEQEEMSTDLNLEQPVNTEALGAPSLQHIATAVDIQSEILLNDPIPLEPTDHCSEDQRETDVESLTTEVSTCGAERRSRSPSPSCDRCVEATHDLTDSVAVDRERRILSFSDPITSEVPIMPQDSRRKLGLDSNANACELSPSESSLEMTSLPNSVNGTKAIDQMFEGCSLPVLLKVHDNSDIGVHMSVFPDDMNREQPVLTESLCCNKDVITQPVIDPDVYQESSSPSTIRQTSRMGEHDSIHNVCQPHALICSSGSTVQLIENNPPNEPLSHALGRTPERVVCEHVDQLAEVPDALPQRKNEMPLSPQEGKLTSICTSSPDTFAVAKRDIPLSVDGEVGSGSSPLIHASPAVCLSFINESDLECSNTPGRSSLQDQPEREIAVELSPCLEADYLYSSLALEKTEHNPIGGDAKRDSHPMIFREESHTRARSHQKRKSHGCKRKTTRVASSLELVNSPFVSLSTLGPEELERLAFQNGPTPTVNLEPITAVFPAFQSEMVPDENCCNPPLLDRVINDEVNAGSGEKKESLRLRFSRKGSDMVVHAADNRQTQDILAYSSPHSSVCSDHAAADSNLDWLSWSALCLSEAENALSTFSNESSFFKRIQNLPHLESQAKQTVQVLLNSIRQQIRDGEISTRPQFVHQMLAALSSLCMTHSSNTATFQLVMHVYRQIGTRLTTCLYTGRKRGISCQAHPGYGSECWPDHFSHHFAAVPTYQPLLEPCSNKGNM</sequence>
<keyword evidence="4" id="KW-0158">Chromosome</keyword>
<comment type="caution">
    <text evidence="9">The sequence shown here is derived from an EMBL/GenBank/DDBJ whole genome shotgun (WGS) entry which is preliminary data.</text>
</comment>
<feature type="compositionally biased region" description="Polar residues" evidence="7">
    <location>
        <begin position="623"/>
        <end position="666"/>
    </location>
</feature>
<evidence type="ECO:0000256" key="1">
    <source>
        <dbReference type="ARBA" id="ARBA00004123"/>
    </source>
</evidence>
<dbReference type="CDD" id="cd11655">
    <property type="entry name" value="rap1_myb-like"/>
    <property type="match status" value="1"/>
</dbReference>
<proteinExistence type="inferred from homology"/>
<feature type="region of interest" description="Disordered" evidence="7">
    <location>
        <begin position="587"/>
        <end position="743"/>
    </location>
</feature>
<dbReference type="PANTHER" id="PTHR16466">
    <property type="entry name" value="TELOMERE REPEAT-BINDING FACTOR 2-INTERACTING PROTEIN 1"/>
    <property type="match status" value="1"/>
</dbReference>
<evidence type="ECO:0000256" key="7">
    <source>
        <dbReference type="SAM" id="MobiDB-lite"/>
    </source>
</evidence>
<accession>A0A8J4WIU7</accession>
<dbReference type="GO" id="GO:0042162">
    <property type="term" value="F:telomeric DNA binding"/>
    <property type="evidence" value="ECO:0007669"/>
    <property type="project" value="TreeGrafter"/>
</dbReference>
<feature type="compositionally biased region" description="Basic and acidic residues" evidence="7">
    <location>
        <begin position="607"/>
        <end position="617"/>
    </location>
</feature>
<keyword evidence="6" id="KW-0539">Nucleus</keyword>
<evidence type="ECO:0000313" key="9">
    <source>
        <dbReference type="EMBL" id="KAF5401694.1"/>
    </source>
</evidence>
<comment type="similarity">
    <text evidence="3">Belongs to the RAP1 family.</text>
</comment>
<evidence type="ECO:0000313" key="10">
    <source>
        <dbReference type="Proteomes" id="UP000748531"/>
    </source>
</evidence>
<protein>
    <recommendedName>
        <fullName evidence="8">TERF2-interacting telomeric protein 1 Myb domain-containing protein</fullName>
    </recommendedName>
</protein>
<feature type="region of interest" description="Disordered" evidence="7">
    <location>
        <begin position="783"/>
        <end position="820"/>
    </location>
</feature>
<dbReference type="EMBL" id="LUCH01002301">
    <property type="protein sequence ID" value="KAF5401694.1"/>
    <property type="molecule type" value="Genomic_DNA"/>
</dbReference>
<organism evidence="9 10">
    <name type="scientific">Paragonimus heterotremus</name>
    <dbReference type="NCBI Taxonomy" id="100268"/>
    <lineage>
        <taxon>Eukaryota</taxon>
        <taxon>Metazoa</taxon>
        <taxon>Spiralia</taxon>
        <taxon>Lophotrochozoa</taxon>
        <taxon>Platyhelminthes</taxon>
        <taxon>Trematoda</taxon>
        <taxon>Digenea</taxon>
        <taxon>Plagiorchiida</taxon>
        <taxon>Troglotremata</taxon>
        <taxon>Troglotrematidae</taxon>
        <taxon>Paragonimus</taxon>
    </lineage>
</organism>
<dbReference type="InterPro" id="IPR009057">
    <property type="entry name" value="Homeodomain-like_sf"/>
</dbReference>
<dbReference type="PANTHER" id="PTHR16466:SF6">
    <property type="entry name" value="TELOMERIC REPEAT-BINDING FACTOR 2-INTERACTING PROTEIN 1"/>
    <property type="match status" value="1"/>
</dbReference>
<dbReference type="GO" id="GO:0070187">
    <property type="term" value="C:shelterin complex"/>
    <property type="evidence" value="ECO:0007669"/>
    <property type="project" value="TreeGrafter"/>
</dbReference>
<feature type="compositionally biased region" description="Low complexity" evidence="7">
    <location>
        <begin position="714"/>
        <end position="727"/>
    </location>
</feature>
<dbReference type="SUPFAM" id="SSF46689">
    <property type="entry name" value="Homeodomain-like"/>
    <property type="match status" value="1"/>
</dbReference>
<reference evidence="9" key="1">
    <citation type="submission" date="2019-05" db="EMBL/GenBank/DDBJ databases">
        <title>Annotation for the trematode Paragonimus heterotremus.</title>
        <authorList>
            <person name="Choi Y.-J."/>
        </authorList>
    </citation>
    <scope>NUCLEOTIDE SEQUENCE</scope>
    <source>
        <strain evidence="9">LC</strain>
    </source>
</reference>
<feature type="compositionally biased region" description="Acidic residues" evidence="7">
    <location>
        <begin position="667"/>
        <end position="678"/>
    </location>
</feature>
<dbReference type="Proteomes" id="UP000748531">
    <property type="component" value="Unassembled WGS sequence"/>
</dbReference>
<feature type="compositionally biased region" description="Basic and acidic residues" evidence="7">
    <location>
        <begin position="784"/>
        <end position="796"/>
    </location>
</feature>
<dbReference type="OrthoDB" id="1742084at2759"/>
<keyword evidence="5" id="KW-0779">Telomere</keyword>
<evidence type="ECO:0000256" key="6">
    <source>
        <dbReference type="ARBA" id="ARBA00023242"/>
    </source>
</evidence>
<evidence type="ECO:0000256" key="3">
    <source>
        <dbReference type="ARBA" id="ARBA00010467"/>
    </source>
</evidence>
<keyword evidence="10" id="KW-1185">Reference proteome</keyword>
<evidence type="ECO:0000259" key="8">
    <source>
        <dbReference type="Pfam" id="PF08914"/>
    </source>
</evidence>
<dbReference type="GO" id="GO:0010833">
    <property type="term" value="P:telomere maintenance via telomere lengthening"/>
    <property type="evidence" value="ECO:0007669"/>
    <property type="project" value="TreeGrafter"/>
</dbReference>
<dbReference type="InterPro" id="IPR015010">
    <property type="entry name" value="TERF2IP_Myb"/>
</dbReference>